<dbReference type="STRING" id="537013.CLOSTMETH_03319"/>
<proteinExistence type="predicted"/>
<organism evidence="1 2">
    <name type="scientific">[Clostridium] methylpentosum DSM 5476</name>
    <dbReference type="NCBI Taxonomy" id="537013"/>
    <lineage>
        <taxon>Bacteria</taxon>
        <taxon>Bacillati</taxon>
        <taxon>Bacillota</taxon>
        <taxon>Clostridia</taxon>
        <taxon>Eubacteriales</taxon>
        <taxon>Oscillospiraceae</taxon>
        <taxon>Oscillospiraceae incertae sedis</taxon>
    </lineage>
</organism>
<reference evidence="1 2" key="2">
    <citation type="submission" date="2009-02" db="EMBL/GenBank/DDBJ databases">
        <title>Draft genome sequence of Clostridium methylpentosum (DSM 5476).</title>
        <authorList>
            <person name="Sudarsanam P."/>
            <person name="Ley R."/>
            <person name="Guruge J."/>
            <person name="Turnbaugh P.J."/>
            <person name="Mahowald M."/>
            <person name="Liep D."/>
            <person name="Gordon J."/>
        </authorList>
    </citation>
    <scope>NUCLEOTIDE SEQUENCE [LARGE SCALE GENOMIC DNA]</scope>
    <source>
        <strain evidence="1 2">DSM 5476</strain>
    </source>
</reference>
<accession>C0EHB9</accession>
<comment type="caution">
    <text evidence="1">The sequence shown here is derived from an EMBL/GenBank/DDBJ whole genome shotgun (WGS) entry which is preliminary data.</text>
</comment>
<gene>
    <name evidence="1" type="ORF">CLOSTMETH_03319</name>
</gene>
<name>C0EHB9_9FIRM</name>
<evidence type="ECO:0000313" key="2">
    <source>
        <dbReference type="Proteomes" id="UP000003340"/>
    </source>
</evidence>
<keyword evidence="2" id="KW-1185">Reference proteome</keyword>
<dbReference type="AlphaFoldDB" id="C0EHB9"/>
<dbReference type="HOGENOM" id="CLU_2552283_0_0_9"/>
<dbReference type="Proteomes" id="UP000003340">
    <property type="component" value="Unassembled WGS sequence"/>
</dbReference>
<sequence length="82" mass="8861">MNSQAKARQANSACRAFAVDGTLKMKKLRVKGRSECGRAPKIHTGHGEGEQNGVWLFNRGERMGVCCNSGGNRGACRKILAK</sequence>
<reference evidence="1 2" key="1">
    <citation type="submission" date="2009-01" db="EMBL/GenBank/DDBJ databases">
        <authorList>
            <person name="Fulton L."/>
            <person name="Clifton S."/>
            <person name="Fulton B."/>
            <person name="Xu J."/>
            <person name="Minx P."/>
            <person name="Pepin K.H."/>
            <person name="Johnson M."/>
            <person name="Bhonagiri V."/>
            <person name="Nash W.E."/>
            <person name="Mardis E.R."/>
            <person name="Wilson R.K."/>
        </authorList>
    </citation>
    <scope>NUCLEOTIDE SEQUENCE [LARGE SCALE GENOMIC DNA]</scope>
    <source>
        <strain evidence="1 2">DSM 5476</strain>
    </source>
</reference>
<evidence type="ECO:0000313" key="1">
    <source>
        <dbReference type="EMBL" id="EEG29206.1"/>
    </source>
</evidence>
<protein>
    <submittedName>
        <fullName evidence="1">Uncharacterized protein</fullName>
    </submittedName>
</protein>
<dbReference type="EMBL" id="ACEC01000115">
    <property type="protein sequence ID" value="EEG29206.1"/>
    <property type="molecule type" value="Genomic_DNA"/>
</dbReference>